<sequence>MSRNGGVVAIPEPLRRLLGAPFLLLLLFLLLFLLLPAKPY</sequence>
<keyword evidence="1" id="KW-0472">Membrane</keyword>
<name>A0ABW8EF89_STRT5</name>
<proteinExistence type="predicted"/>
<gene>
    <name evidence="2" type="ORF">ACIO7M_12435</name>
</gene>
<protein>
    <recommendedName>
        <fullName evidence="4">ABC transporter permease</fullName>
    </recommendedName>
</protein>
<keyword evidence="3" id="KW-1185">Reference proteome</keyword>
<evidence type="ECO:0008006" key="4">
    <source>
        <dbReference type="Google" id="ProtNLM"/>
    </source>
</evidence>
<reference evidence="2 3" key="1">
    <citation type="submission" date="2024-10" db="EMBL/GenBank/DDBJ databases">
        <title>The Natural Products Discovery Center: Release of the First 8490 Sequenced Strains for Exploring Actinobacteria Biosynthetic Diversity.</title>
        <authorList>
            <person name="Kalkreuter E."/>
            <person name="Kautsar S.A."/>
            <person name="Yang D."/>
            <person name="Bader C.D."/>
            <person name="Teijaro C.N."/>
            <person name="Fluegel L."/>
            <person name="Davis C.M."/>
            <person name="Simpson J.R."/>
            <person name="Lauterbach L."/>
            <person name="Steele A.D."/>
            <person name="Gui C."/>
            <person name="Meng S."/>
            <person name="Li G."/>
            <person name="Viehrig K."/>
            <person name="Ye F."/>
            <person name="Su P."/>
            <person name="Kiefer A.F."/>
            <person name="Nichols A."/>
            <person name="Cepeda A.J."/>
            <person name="Yan W."/>
            <person name="Fan B."/>
            <person name="Jiang Y."/>
            <person name="Adhikari A."/>
            <person name="Zheng C.-J."/>
            <person name="Schuster L."/>
            <person name="Cowan T.M."/>
            <person name="Smanski M.J."/>
            <person name="Chevrette M.G."/>
            <person name="De Carvalho L.P.S."/>
            <person name="Shen B."/>
        </authorList>
    </citation>
    <scope>NUCLEOTIDE SEQUENCE [LARGE SCALE GENOMIC DNA]</scope>
    <source>
        <strain evidence="2 3">NPDC087220</strain>
    </source>
</reference>
<evidence type="ECO:0000256" key="1">
    <source>
        <dbReference type="SAM" id="Phobius"/>
    </source>
</evidence>
<accession>A0ABW8EF89</accession>
<dbReference type="RefSeq" id="WP_402380153.1">
    <property type="nucleotide sequence ID" value="NZ_JBIUYY010000004.1"/>
</dbReference>
<keyword evidence="1" id="KW-1133">Transmembrane helix</keyword>
<dbReference type="EMBL" id="JBIUYY010000004">
    <property type="protein sequence ID" value="MFJ2821910.1"/>
    <property type="molecule type" value="Genomic_DNA"/>
</dbReference>
<dbReference type="Proteomes" id="UP001617351">
    <property type="component" value="Unassembled WGS sequence"/>
</dbReference>
<keyword evidence="1" id="KW-0812">Transmembrane</keyword>
<comment type="caution">
    <text evidence="2">The sequence shown here is derived from an EMBL/GenBank/DDBJ whole genome shotgun (WGS) entry which is preliminary data.</text>
</comment>
<feature type="transmembrane region" description="Helical" evidence="1">
    <location>
        <begin position="20"/>
        <end position="37"/>
    </location>
</feature>
<evidence type="ECO:0000313" key="2">
    <source>
        <dbReference type="EMBL" id="MFJ2821910.1"/>
    </source>
</evidence>
<evidence type="ECO:0000313" key="3">
    <source>
        <dbReference type="Proteomes" id="UP001617351"/>
    </source>
</evidence>
<organism evidence="2 3">
    <name type="scientific">Streptomyces toxytricini</name>
    <name type="common">Actinomyces toxytricini</name>
    <dbReference type="NCBI Taxonomy" id="67369"/>
    <lineage>
        <taxon>Bacteria</taxon>
        <taxon>Bacillati</taxon>
        <taxon>Actinomycetota</taxon>
        <taxon>Actinomycetes</taxon>
        <taxon>Kitasatosporales</taxon>
        <taxon>Streptomycetaceae</taxon>
        <taxon>Streptomyces</taxon>
    </lineage>
</organism>